<proteinExistence type="predicted"/>
<dbReference type="Pfam" id="PF00074">
    <property type="entry name" value="RnaseA"/>
    <property type="match status" value="1"/>
</dbReference>
<evidence type="ECO:0000259" key="2">
    <source>
        <dbReference type="Pfam" id="PF00074"/>
    </source>
</evidence>
<dbReference type="SUPFAM" id="SSF54076">
    <property type="entry name" value="RNase A-like"/>
    <property type="match status" value="1"/>
</dbReference>
<evidence type="ECO:0000256" key="1">
    <source>
        <dbReference type="SAM" id="SignalP"/>
    </source>
</evidence>
<reference evidence="3 4" key="1">
    <citation type="submission" date="2015-08" db="EMBL/GenBank/DDBJ databases">
        <title>The genome of the Asian arowana (Scleropages formosus).</title>
        <authorList>
            <person name="Tan M.H."/>
            <person name="Gan H.M."/>
            <person name="Croft L.J."/>
            <person name="Austin C.M."/>
        </authorList>
    </citation>
    <scope>NUCLEOTIDE SEQUENCE [LARGE SCALE GENOMIC DNA]</scope>
    <source>
        <strain evidence="3">Aro1</strain>
    </source>
</reference>
<feature type="chain" id="PRO_5006027322" evidence="1">
    <location>
        <begin position="19"/>
        <end position="194"/>
    </location>
</feature>
<name>A0A0N8JVQ2_SCLFO</name>
<accession>A0A0N8JVQ2</accession>
<organism evidence="3 4">
    <name type="scientific">Scleropages formosus</name>
    <name type="common">Asian bonytongue</name>
    <name type="synonym">Osteoglossum formosum</name>
    <dbReference type="NCBI Taxonomy" id="113540"/>
    <lineage>
        <taxon>Eukaryota</taxon>
        <taxon>Metazoa</taxon>
        <taxon>Chordata</taxon>
        <taxon>Craniata</taxon>
        <taxon>Vertebrata</taxon>
        <taxon>Euteleostomi</taxon>
        <taxon>Actinopterygii</taxon>
        <taxon>Neopterygii</taxon>
        <taxon>Teleostei</taxon>
        <taxon>Osteoglossocephala</taxon>
        <taxon>Osteoglossomorpha</taxon>
        <taxon>Osteoglossiformes</taxon>
        <taxon>Osteoglossidae</taxon>
        <taxon>Scleropages</taxon>
    </lineage>
</organism>
<dbReference type="InterPro" id="IPR036816">
    <property type="entry name" value="RNaseA-like_dom_sf"/>
</dbReference>
<comment type="caution">
    <text evidence="3">The sequence shown here is derived from an EMBL/GenBank/DDBJ whole genome shotgun (WGS) entry which is preliminary data.</text>
</comment>
<dbReference type="EMBL" id="JARO02013247">
    <property type="protein sequence ID" value="KPP58769.1"/>
    <property type="molecule type" value="Genomic_DNA"/>
</dbReference>
<keyword evidence="1" id="KW-0732">Signal</keyword>
<feature type="signal peptide" evidence="1">
    <location>
        <begin position="1"/>
        <end position="18"/>
    </location>
</feature>
<feature type="domain" description="Ribonuclease A-domain" evidence="2">
    <location>
        <begin position="37"/>
        <end position="148"/>
    </location>
</feature>
<protein>
    <submittedName>
        <fullName evidence="3">Angiogenin-like</fullName>
    </submittedName>
</protein>
<dbReference type="Proteomes" id="UP000034805">
    <property type="component" value="Unassembled WGS sequence"/>
</dbReference>
<evidence type="ECO:0000313" key="3">
    <source>
        <dbReference type="EMBL" id="KPP58769.1"/>
    </source>
</evidence>
<dbReference type="Gene3D" id="3.10.130.10">
    <property type="entry name" value="Ribonuclease A-like domain"/>
    <property type="match status" value="1"/>
</dbReference>
<dbReference type="InterPro" id="IPR023412">
    <property type="entry name" value="RNaseA_domain"/>
</dbReference>
<gene>
    <name evidence="3" type="ORF">Z043_123376</name>
</gene>
<sequence length="194" mass="21823">MKVAVLQVLPFVLLSVNADFNPQPCMSTNHTSGHRTFLARHVLKSSPETLDAKVWEEFLRNHSFCHRPTQSFLPYREKEEIDAVCSPAGGRLHTRNLCISRKPFSFITVKTVGTHLGSCNVSHVDRETKHIILACETIKDICVPVHFEGNPDQEEPRDDAPDCQSSPPASSWSLKAHDSITLLCFFLCSVLLWL</sequence>
<evidence type="ECO:0000313" key="4">
    <source>
        <dbReference type="Proteomes" id="UP000034805"/>
    </source>
</evidence>
<dbReference type="AlphaFoldDB" id="A0A0N8JVQ2"/>